<reference evidence="2 3" key="1">
    <citation type="journal article" date="2024" name="Nat. Commun.">
        <title>Phylogenomics reveals the evolutionary origins of lichenization in chlorophyte algae.</title>
        <authorList>
            <person name="Puginier C."/>
            <person name="Libourel C."/>
            <person name="Otte J."/>
            <person name="Skaloud P."/>
            <person name="Haon M."/>
            <person name="Grisel S."/>
            <person name="Petersen M."/>
            <person name="Berrin J.G."/>
            <person name="Delaux P.M."/>
            <person name="Dal Grande F."/>
            <person name="Keller J."/>
        </authorList>
    </citation>
    <scope>NUCLEOTIDE SEQUENCE [LARGE SCALE GENOMIC DNA]</scope>
    <source>
        <strain evidence="2 3">SAG 245.80</strain>
    </source>
</reference>
<sequence length="299" mass="30791">MGGDRKRHSELLRSALSRSRQVRWRSTVAAATHRLRPVLEEPSESPAALEQGCDALGSPIVRAAAGVPGAGPILNPADGDPEAAALQLAVLGQELAAAQLEKEAIGREATAAKAALEAERQRVEQLEAELRAAKAQRAEQAKAAVEADGAAAPQPSGDVASLMCRLAVSEAHASKLEVALRAERVRGAASLADARGRSARRLAAERAGAAAAADGAAVVARTVARAVAAAAARAAREQAAVVYAEQVHELESRLAAAEALGRGFAAEACQAKLLERQLAQAHAELAAAMLVSHVIEVED</sequence>
<comment type="caution">
    <text evidence="2">The sequence shown here is derived from an EMBL/GenBank/DDBJ whole genome shotgun (WGS) entry which is preliminary data.</text>
</comment>
<feature type="coiled-coil region" evidence="1">
    <location>
        <begin position="240"/>
        <end position="291"/>
    </location>
</feature>
<dbReference type="AlphaFoldDB" id="A0AAW1R3G4"/>
<evidence type="ECO:0000313" key="3">
    <source>
        <dbReference type="Proteomes" id="UP001445335"/>
    </source>
</evidence>
<evidence type="ECO:0000313" key="2">
    <source>
        <dbReference type="EMBL" id="KAK9828055.1"/>
    </source>
</evidence>
<dbReference type="EMBL" id="JALJOU010000053">
    <property type="protein sequence ID" value="KAK9828055.1"/>
    <property type="molecule type" value="Genomic_DNA"/>
</dbReference>
<organism evidence="2 3">
    <name type="scientific">Elliptochloris bilobata</name>
    <dbReference type="NCBI Taxonomy" id="381761"/>
    <lineage>
        <taxon>Eukaryota</taxon>
        <taxon>Viridiplantae</taxon>
        <taxon>Chlorophyta</taxon>
        <taxon>core chlorophytes</taxon>
        <taxon>Trebouxiophyceae</taxon>
        <taxon>Trebouxiophyceae incertae sedis</taxon>
        <taxon>Elliptochloris clade</taxon>
        <taxon>Elliptochloris</taxon>
    </lineage>
</organism>
<evidence type="ECO:0000256" key="1">
    <source>
        <dbReference type="SAM" id="Coils"/>
    </source>
</evidence>
<proteinExistence type="predicted"/>
<dbReference type="Proteomes" id="UP001445335">
    <property type="component" value="Unassembled WGS sequence"/>
</dbReference>
<keyword evidence="3" id="KW-1185">Reference proteome</keyword>
<feature type="coiled-coil region" evidence="1">
    <location>
        <begin position="106"/>
        <end position="143"/>
    </location>
</feature>
<gene>
    <name evidence="2" type="ORF">WJX81_005919</name>
</gene>
<accession>A0AAW1R3G4</accession>
<keyword evidence="1" id="KW-0175">Coiled coil</keyword>
<protein>
    <submittedName>
        <fullName evidence="2">Uncharacterized protein</fullName>
    </submittedName>
</protein>
<name>A0AAW1R3G4_9CHLO</name>